<dbReference type="Gene3D" id="3.30.1360.70">
    <property type="entry name" value="Arginyl tRNA synthetase N-terminal domain"/>
    <property type="match status" value="1"/>
</dbReference>
<reference evidence="16" key="1">
    <citation type="submission" date="2016-10" db="EMBL/GenBank/DDBJ databases">
        <authorList>
            <person name="Varghese N."/>
            <person name="Submissions S."/>
        </authorList>
    </citation>
    <scope>NUCLEOTIDE SEQUENCE [LARGE SCALE GENOMIC DNA]</scope>
    <source>
        <strain evidence="16">CGMCC 1.6494</strain>
    </source>
</reference>
<dbReference type="GO" id="GO:0006420">
    <property type="term" value="P:arginyl-tRNA aminoacylation"/>
    <property type="evidence" value="ECO:0007669"/>
    <property type="project" value="UniProtKB-UniRule"/>
</dbReference>
<dbReference type="FunFam" id="3.30.1360.70:FF:000003">
    <property type="entry name" value="Arginine--tRNA ligase"/>
    <property type="match status" value="1"/>
</dbReference>
<dbReference type="PROSITE" id="PS00178">
    <property type="entry name" value="AA_TRNA_LIGASE_I"/>
    <property type="match status" value="1"/>
</dbReference>
<feature type="short sequence motif" description="'HIGH' region" evidence="11">
    <location>
        <begin position="128"/>
        <end position="138"/>
    </location>
</feature>
<keyword evidence="6 11" id="KW-0547">Nucleotide-binding</keyword>
<evidence type="ECO:0000259" key="13">
    <source>
        <dbReference type="SMART" id="SM00836"/>
    </source>
</evidence>
<keyword evidence="5 11" id="KW-0436">Ligase</keyword>
<dbReference type="InterPro" id="IPR005148">
    <property type="entry name" value="Arg-tRNA-synth_N"/>
</dbReference>
<dbReference type="InterPro" id="IPR009080">
    <property type="entry name" value="tRNAsynth_Ia_anticodon-bd"/>
</dbReference>
<dbReference type="CDD" id="cd07956">
    <property type="entry name" value="Anticodon_Ia_Arg"/>
    <property type="match status" value="1"/>
</dbReference>
<dbReference type="SUPFAM" id="SSF55190">
    <property type="entry name" value="Arginyl-tRNA synthetase (ArgRS), N-terminal 'additional' domain"/>
    <property type="match status" value="1"/>
</dbReference>
<dbReference type="Gene3D" id="3.40.50.620">
    <property type="entry name" value="HUPs"/>
    <property type="match status" value="1"/>
</dbReference>
<evidence type="ECO:0000256" key="3">
    <source>
        <dbReference type="ARBA" id="ARBA00011245"/>
    </source>
</evidence>
<evidence type="ECO:0000256" key="1">
    <source>
        <dbReference type="ARBA" id="ARBA00004496"/>
    </source>
</evidence>
<dbReference type="OrthoDB" id="9803211at2"/>
<dbReference type="PANTHER" id="PTHR11956:SF5">
    <property type="entry name" value="ARGININE--TRNA LIGASE, CYTOPLASMIC"/>
    <property type="match status" value="1"/>
</dbReference>
<dbReference type="RefSeq" id="WP_089706616.1">
    <property type="nucleotide sequence ID" value="NZ_FNII01000008.1"/>
</dbReference>
<dbReference type="Pfam" id="PF00750">
    <property type="entry name" value="tRNA-synt_1d"/>
    <property type="match status" value="1"/>
</dbReference>
<dbReference type="InterPro" id="IPR036695">
    <property type="entry name" value="Arg-tRNA-synth_N_sf"/>
</dbReference>
<keyword evidence="4 11" id="KW-0963">Cytoplasm</keyword>
<keyword evidence="16" id="KW-1185">Reference proteome</keyword>
<evidence type="ECO:0000256" key="10">
    <source>
        <dbReference type="ARBA" id="ARBA00049339"/>
    </source>
</evidence>
<dbReference type="FunFam" id="3.40.50.620:FF:000062">
    <property type="entry name" value="Arginine--tRNA ligase"/>
    <property type="match status" value="1"/>
</dbReference>
<dbReference type="Pfam" id="PF05746">
    <property type="entry name" value="DALR_1"/>
    <property type="match status" value="1"/>
</dbReference>
<feature type="domain" description="Arginyl tRNA synthetase N-terminal" evidence="14">
    <location>
        <begin position="3"/>
        <end position="91"/>
    </location>
</feature>
<dbReference type="PANTHER" id="PTHR11956">
    <property type="entry name" value="ARGINYL-TRNA SYNTHETASE"/>
    <property type="match status" value="1"/>
</dbReference>
<dbReference type="InterPro" id="IPR001278">
    <property type="entry name" value="Arg-tRNA-ligase"/>
</dbReference>
<comment type="subunit">
    <text evidence="3 11">Monomer.</text>
</comment>
<evidence type="ECO:0000313" key="16">
    <source>
        <dbReference type="Proteomes" id="UP000199677"/>
    </source>
</evidence>
<dbReference type="AlphaFoldDB" id="A0A1H0EI06"/>
<dbReference type="InterPro" id="IPR035684">
    <property type="entry name" value="ArgRS_core"/>
</dbReference>
<dbReference type="NCBIfam" id="TIGR00456">
    <property type="entry name" value="argS"/>
    <property type="match status" value="1"/>
</dbReference>
<evidence type="ECO:0000256" key="4">
    <source>
        <dbReference type="ARBA" id="ARBA00022490"/>
    </source>
</evidence>
<evidence type="ECO:0000256" key="12">
    <source>
        <dbReference type="RuleBase" id="RU363038"/>
    </source>
</evidence>
<name>A0A1H0EI06_9GAMM</name>
<dbReference type="Gene3D" id="1.10.730.10">
    <property type="entry name" value="Isoleucyl-tRNA Synthetase, Domain 1"/>
    <property type="match status" value="1"/>
</dbReference>
<evidence type="ECO:0000259" key="14">
    <source>
        <dbReference type="SMART" id="SM01016"/>
    </source>
</evidence>
<evidence type="ECO:0000256" key="5">
    <source>
        <dbReference type="ARBA" id="ARBA00022598"/>
    </source>
</evidence>
<dbReference type="CDD" id="cd00671">
    <property type="entry name" value="ArgRS_core"/>
    <property type="match status" value="1"/>
</dbReference>
<dbReference type="SUPFAM" id="SSF47323">
    <property type="entry name" value="Anticodon-binding domain of a subclass of class I aminoacyl-tRNA synthetases"/>
    <property type="match status" value="1"/>
</dbReference>
<dbReference type="InterPro" id="IPR008909">
    <property type="entry name" value="DALR_anticod-bd"/>
</dbReference>
<evidence type="ECO:0000256" key="6">
    <source>
        <dbReference type="ARBA" id="ARBA00022741"/>
    </source>
</evidence>
<evidence type="ECO:0000313" key="15">
    <source>
        <dbReference type="EMBL" id="SDN82038.1"/>
    </source>
</evidence>
<dbReference type="STRING" id="416873.SAMN04487951_108161"/>
<dbReference type="EMBL" id="FNII01000008">
    <property type="protein sequence ID" value="SDN82038.1"/>
    <property type="molecule type" value="Genomic_DNA"/>
</dbReference>
<evidence type="ECO:0000256" key="9">
    <source>
        <dbReference type="ARBA" id="ARBA00023146"/>
    </source>
</evidence>
<dbReference type="InterPro" id="IPR014729">
    <property type="entry name" value="Rossmann-like_a/b/a_fold"/>
</dbReference>
<dbReference type="SMART" id="SM00836">
    <property type="entry name" value="DALR_1"/>
    <property type="match status" value="1"/>
</dbReference>
<evidence type="ECO:0000256" key="8">
    <source>
        <dbReference type="ARBA" id="ARBA00022917"/>
    </source>
</evidence>
<accession>A0A1H0EI06</accession>
<dbReference type="GO" id="GO:0005524">
    <property type="term" value="F:ATP binding"/>
    <property type="evidence" value="ECO:0007669"/>
    <property type="project" value="UniProtKB-UniRule"/>
</dbReference>
<dbReference type="EC" id="6.1.1.19" evidence="11"/>
<dbReference type="FunFam" id="1.10.730.10:FF:000008">
    <property type="entry name" value="Arginine--tRNA ligase"/>
    <property type="match status" value="1"/>
</dbReference>
<evidence type="ECO:0000256" key="2">
    <source>
        <dbReference type="ARBA" id="ARBA00005594"/>
    </source>
</evidence>
<sequence length="561" mass="61471">MKDTIISLLDGAVSALKHQGVLPADLQPTIKVDPAKDKAHGDYATNLALMLAKPAGMKPRELADALVAALPESDAIQKIDIAGPGFINFFAASDAAAQIVAQVLDSGDTFGRSLIGKGEKVQVEFVSANPTGPLHVGHGRGAAIGDCLCRLLDATGYDVSREFYYNDAGAQIDNLARSVQARAKGLGPEDPSWPEDGYRGEYIVDVANDYLAGKTVSADDREVTASADPDDLDAIQAFAVAWLRREQDMDLKAFGVEFDVYFLESSLYQDGKVDATVEKLIAAGHTYEEDGAMWLRTTDFGDDKDRVMRKQEGGYTYFLPDVAYHLDKWQRGFTTVINEQGADHHSTVTRVRAGLQALEVGIPKGWPDYVLHQMVMVTRSGVEVKLSKRAGSYVTVRDLIDEVGRDATRFFLAARRADSQLTFDIDLARSQSNDNPVYYIQYAHARVCSMLRKAEAAGQTFDHDLALANLALLDSDQERAVLNRLARYPEVVENAANNREPQQVAQYLLDLAGDFHTCYNAVKVMVDDTTLRNTRLALGLATRQVLRNGLDLMGVSAPEEM</sequence>
<dbReference type="GO" id="GO:0005737">
    <property type="term" value="C:cytoplasm"/>
    <property type="evidence" value="ECO:0007669"/>
    <property type="project" value="UniProtKB-SubCell"/>
</dbReference>
<dbReference type="InterPro" id="IPR001412">
    <property type="entry name" value="aa-tRNA-synth_I_CS"/>
</dbReference>
<keyword evidence="9 11" id="KW-0030">Aminoacyl-tRNA synthetase</keyword>
<dbReference type="Pfam" id="PF03485">
    <property type="entry name" value="Arg_tRNA_synt_N"/>
    <property type="match status" value="1"/>
</dbReference>
<comment type="similarity">
    <text evidence="2 11 12">Belongs to the class-I aminoacyl-tRNA synthetase family.</text>
</comment>
<dbReference type="GO" id="GO:0004814">
    <property type="term" value="F:arginine-tRNA ligase activity"/>
    <property type="evidence" value="ECO:0007669"/>
    <property type="project" value="UniProtKB-UniRule"/>
</dbReference>
<protein>
    <recommendedName>
        <fullName evidence="11">Arginine--tRNA ligase</fullName>
        <ecNumber evidence="11">6.1.1.19</ecNumber>
    </recommendedName>
    <alternativeName>
        <fullName evidence="11">Arginyl-tRNA synthetase</fullName>
        <shortName evidence="11">ArgRS</shortName>
    </alternativeName>
</protein>
<comment type="catalytic activity">
    <reaction evidence="10 11">
        <text>tRNA(Arg) + L-arginine + ATP = L-arginyl-tRNA(Arg) + AMP + diphosphate</text>
        <dbReference type="Rhea" id="RHEA:20301"/>
        <dbReference type="Rhea" id="RHEA-COMP:9658"/>
        <dbReference type="Rhea" id="RHEA-COMP:9673"/>
        <dbReference type="ChEBI" id="CHEBI:30616"/>
        <dbReference type="ChEBI" id="CHEBI:32682"/>
        <dbReference type="ChEBI" id="CHEBI:33019"/>
        <dbReference type="ChEBI" id="CHEBI:78442"/>
        <dbReference type="ChEBI" id="CHEBI:78513"/>
        <dbReference type="ChEBI" id="CHEBI:456215"/>
        <dbReference type="EC" id="6.1.1.19"/>
    </reaction>
</comment>
<proteinExistence type="inferred from homology"/>
<evidence type="ECO:0000256" key="7">
    <source>
        <dbReference type="ARBA" id="ARBA00022840"/>
    </source>
</evidence>
<dbReference type="Proteomes" id="UP000199677">
    <property type="component" value="Unassembled WGS sequence"/>
</dbReference>
<dbReference type="HAMAP" id="MF_00123">
    <property type="entry name" value="Arg_tRNA_synth"/>
    <property type="match status" value="1"/>
</dbReference>
<keyword evidence="7 11" id="KW-0067">ATP-binding</keyword>
<comment type="subcellular location">
    <subcellularLocation>
        <location evidence="1 11">Cytoplasm</location>
    </subcellularLocation>
</comment>
<evidence type="ECO:0000256" key="11">
    <source>
        <dbReference type="HAMAP-Rule" id="MF_00123"/>
    </source>
</evidence>
<dbReference type="PRINTS" id="PR01038">
    <property type="entry name" value="TRNASYNTHARG"/>
</dbReference>
<organism evidence="15 16">
    <name type="scientific">Vreelandella arcis</name>
    <dbReference type="NCBI Taxonomy" id="416873"/>
    <lineage>
        <taxon>Bacteria</taxon>
        <taxon>Pseudomonadati</taxon>
        <taxon>Pseudomonadota</taxon>
        <taxon>Gammaproteobacteria</taxon>
        <taxon>Oceanospirillales</taxon>
        <taxon>Halomonadaceae</taxon>
        <taxon>Vreelandella</taxon>
    </lineage>
</organism>
<gene>
    <name evidence="11" type="primary">argS</name>
    <name evidence="15" type="ORF">SAMN04487951_108161</name>
</gene>
<feature type="domain" description="DALR anticodon binding" evidence="13">
    <location>
        <begin position="440"/>
        <end position="561"/>
    </location>
</feature>
<dbReference type="SMART" id="SM01016">
    <property type="entry name" value="Arg_tRNA_synt_N"/>
    <property type="match status" value="1"/>
</dbReference>
<dbReference type="SUPFAM" id="SSF52374">
    <property type="entry name" value="Nucleotidylyl transferase"/>
    <property type="match status" value="1"/>
</dbReference>
<keyword evidence="8 11" id="KW-0648">Protein biosynthesis</keyword>